<dbReference type="Proteomes" id="UP000504637">
    <property type="component" value="Unplaced"/>
</dbReference>
<keyword evidence="4 10" id="KW-0547">Nucleotide-binding</keyword>
<dbReference type="PROSITE" id="PS51882">
    <property type="entry name" value="G_ALPHA"/>
    <property type="match status" value="1"/>
</dbReference>
<dbReference type="Gene3D" id="1.10.400.10">
    <property type="entry name" value="GI Alpha 1, domain 2-like"/>
    <property type="match status" value="1"/>
</dbReference>
<dbReference type="InterPro" id="IPR002975">
    <property type="entry name" value="Fungi_Gprotein_alpha"/>
</dbReference>
<feature type="binding site" evidence="10">
    <location>
        <begin position="223"/>
        <end position="227"/>
    </location>
    <ligand>
        <name>GTP</name>
        <dbReference type="ChEBI" id="CHEBI:37565"/>
    </ligand>
</feature>
<dbReference type="GO" id="GO:0032502">
    <property type="term" value="P:developmental process"/>
    <property type="evidence" value="ECO:0007669"/>
    <property type="project" value="UniProtKB-ARBA"/>
</dbReference>
<evidence type="ECO:0000256" key="12">
    <source>
        <dbReference type="SAM" id="MobiDB-lite"/>
    </source>
</evidence>
<evidence type="ECO:0000256" key="3">
    <source>
        <dbReference type="ARBA" id="ARBA00022723"/>
    </source>
</evidence>
<evidence type="ECO:0000256" key="4">
    <source>
        <dbReference type="ARBA" id="ARBA00022741"/>
    </source>
</evidence>
<feature type="region of interest" description="Disordered" evidence="12">
    <location>
        <begin position="1"/>
        <end position="25"/>
    </location>
</feature>
<dbReference type="GO" id="GO:0046872">
    <property type="term" value="F:metal ion binding"/>
    <property type="evidence" value="ECO:0007669"/>
    <property type="project" value="UniProtKB-KW"/>
</dbReference>
<accession>A0A6J3LRJ8</accession>
<dbReference type="SUPFAM" id="SSF52540">
    <property type="entry name" value="P-loop containing nucleoside triphosphate hydrolases"/>
    <property type="match status" value="1"/>
</dbReference>
<evidence type="ECO:0000256" key="7">
    <source>
        <dbReference type="ARBA" id="ARBA00023139"/>
    </source>
</evidence>
<keyword evidence="2" id="KW-0519">Myristate</keyword>
<evidence type="ECO:0000256" key="2">
    <source>
        <dbReference type="ARBA" id="ARBA00022707"/>
    </source>
</evidence>
<keyword evidence="5 11" id="KW-0460">Magnesium</keyword>
<feature type="binding site" evidence="10">
    <location>
        <begin position="292"/>
        <end position="295"/>
    </location>
    <ligand>
        <name>GTP</name>
        <dbReference type="ChEBI" id="CHEBI:37565"/>
    </ligand>
</feature>
<dbReference type="AlphaFoldDB" id="A0A6J3LRJ8"/>
<gene>
    <name evidence="14" type="ORF">K489DRAFT_127760</name>
</gene>
<keyword evidence="6 10" id="KW-0342">GTP-binding</keyword>
<proteinExistence type="inferred from homology"/>
<dbReference type="FunFam" id="1.10.400.10:FF:000007">
    <property type="entry name" value="Guanine nucleotide-binding protein subunit alpha"/>
    <property type="match status" value="1"/>
</dbReference>
<dbReference type="InterPro" id="IPR011025">
    <property type="entry name" value="GproteinA_insert"/>
</dbReference>
<feature type="binding site" evidence="10">
    <location>
        <begin position="47"/>
        <end position="52"/>
    </location>
    <ligand>
        <name>GTP</name>
        <dbReference type="ChEBI" id="CHEBI:37565"/>
    </ligand>
</feature>
<evidence type="ECO:0000313" key="13">
    <source>
        <dbReference type="Proteomes" id="UP000504637"/>
    </source>
</evidence>
<dbReference type="GO" id="GO:0010255">
    <property type="term" value="P:glucose mediated signaling pathway"/>
    <property type="evidence" value="ECO:0007669"/>
    <property type="project" value="UniProtKB-ARBA"/>
</dbReference>
<dbReference type="InterPro" id="IPR027417">
    <property type="entry name" value="P-loop_NTPase"/>
</dbReference>
<comment type="similarity">
    <text evidence="1">Belongs to the G-alpha family. G(q) subfamily.</text>
</comment>
<evidence type="ECO:0000256" key="11">
    <source>
        <dbReference type="PIRSR" id="PIRSR601019-2"/>
    </source>
</evidence>
<name>A0A6J3LRJ8_9PEZI</name>
<dbReference type="PANTHER" id="PTHR10218:SF369">
    <property type="entry name" value="GUANINE NUCLEOTIDE-BINDING PROTEIN ALPHA-2 SUBUNIT"/>
    <property type="match status" value="1"/>
</dbReference>
<keyword evidence="13" id="KW-1185">Reference proteome</keyword>
<evidence type="ECO:0000256" key="10">
    <source>
        <dbReference type="PIRSR" id="PIRSR601019-1"/>
    </source>
</evidence>
<dbReference type="PRINTS" id="PR00318">
    <property type="entry name" value="GPROTEINA"/>
</dbReference>
<evidence type="ECO:0000256" key="1">
    <source>
        <dbReference type="ARBA" id="ARBA00007976"/>
    </source>
</evidence>
<dbReference type="GO" id="GO:0003924">
    <property type="term" value="F:GTPase activity"/>
    <property type="evidence" value="ECO:0007669"/>
    <property type="project" value="InterPro"/>
</dbReference>
<feature type="binding site" evidence="10">
    <location>
        <begin position="180"/>
        <end position="186"/>
    </location>
    <ligand>
        <name>GTP</name>
        <dbReference type="ChEBI" id="CHEBI:37565"/>
    </ligand>
</feature>
<dbReference type="FunFam" id="3.40.50.300:FF:000720">
    <property type="entry name" value="Guanine nucleotide-binding protein G(k) subunit alpha"/>
    <property type="match status" value="1"/>
</dbReference>
<evidence type="ECO:0000256" key="8">
    <source>
        <dbReference type="ARBA" id="ARBA00023224"/>
    </source>
</evidence>
<evidence type="ECO:0000313" key="14">
    <source>
        <dbReference type="RefSeq" id="XP_033455279.1"/>
    </source>
</evidence>
<dbReference type="FunFam" id="3.40.50.300:FF:000181">
    <property type="entry name" value="Guanine nucleotide-binding protein subunit alpha"/>
    <property type="match status" value="1"/>
</dbReference>
<dbReference type="PRINTS" id="PR01241">
    <property type="entry name" value="GPROTEINAFNG"/>
</dbReference>
<reference evidence="14" key="3">
    <citation type="submission" date="2025-08" db="UniProtKB">
        <authorList>
            <consortium name="RefSeq"/>
        </authorList>
    </citation>
    <scope>IDENTIFICATION</scope>
    <source>
        <strain evidence="14">CBS 342.82</strain>
    </source>
</reference>
<dbReference type="PANTHER" id="PTHR10218">
    <property type="entry name" value="GTP-BINDING PROTEIN ALPHA SUBUNIT"/>
    <property type="match status" value="1"/>
</dbReference>
<dbReference type="OrthoDB" id="5817230at2759"/>
<keyword evidence="3 11" id="KW-0479">Metal-binding</keyword>
<organism evidence="14">
    <name type="scientific">Dissoconium aciculare CBS 342.82</name>
    <dbReference type="NCBI Taxonomy" id="1314786"/>
    <lineage>
        <taxon>Eukaryota</taxon>
        <taxon>Fungi</taxon>
        <taxon>Dikarya</taxon>
        <taxon>Ascomycota</taxon>
        <taxon>Pezizomycotina</taxon>
        <taxon>Dothideomycetes</taxon>
        <taxon>Dothideomycetidae</taxon>
        <taxon>Mycosphaerellales</taxon>
        <taxon>Dissoconiaceae</taxon>
        <taxon>Dissoconium</taxon>
    </lineage>
</organism>
<keyword evidence="7" id="KW-0564">Palmitate</keyword>
<feature type="binding site" evidence="10">
    <location>
        <position position="347"/>
    </location>
    <ligand>
        <name>GTP</name>
        <dbReference type="ChEBI" id="CHEBI:37565"/>
    </ligand>
</feature>
<keyword evidence="9" id="KW-0449">Lipoprotein</keyword>
<protein>
    <submittedName>
        <fullName evidence="14">G-protein alpha subunit</fullName>
    </submittedName>
</protein>
<dbReference type="RefSeq" id="XP_033455279.1">
    <property type="nucleotide sequence ID" value="XM_033599020.1"/>
</dbReference>
<feature type="binding site" evidence="11">
    <location>
        <position position="186"/>
    </location>
    <ligand>
        <name>Mg(2+)</name>
        <dbReference type="ChEBI" id="CHEBI:18420"/>
    </ligand>
</feature>
<dbReference type="GO" id="GO:0007189">
    <property type="term" value="P:adenylate cyclase-activating G protein-coupled receptor signaling pathway"/>
    <property type="evidence" value="ECO:0007669"/>
    <property type="project" value="TreeGrafter"/>
</dbReference>
<evidence type="ECO:0000256" key="6">
    <source>
        <dbReference type="ARBA" id="ARBA00023134"/>
    </source>
</evidence>
<dbReference type="InterPro" id="IPR001019">
    <property type="entry name" value="Gprotein_alpha_su"/>
</dbReference>
<dbReference type="CDD" id="cd00066">
    <property type="entry name" value="G-alpha"/>
    <property type="match status" value="1"/>
</dbReference>
<evidence type="ECO:0000256" key="5">
    <source>
        <dbReference type="ARBA" id="ARBA00022842"/>
    </source>
</evidence>
<evidence type="ECO:0000256" key="9">
    <source>
        <dbReference type="ARBA" id="ARBA00023288"/>
    </source>
</evidence>
<sequence length="375" mass="42925">MGGCVSSTAPGEEPSSKKRSQMIDRSLEEDQKKLRREHKLLLLGSGESGKSTIVKQMKIIHQNGYSEHELQLWRQTVFKNIVDSAKALVGALRQFDVEVTDEKNRVHCDYIMEATVDPDPQQSLDPQLGEAIRSLWKDASIPKVMEHQNEFYLMDSASYFFDEITRIAGSDYSPTEADVLHARVKTTGIYDTRFQMGQLSIQYVQCKAYDPEIVTDVLFSMFDVGGQRSERKKWIHCFEDVTSIIFCVALSEYDQVLLEESSQNRMLESLVLFDSVVNSRWFMRTSIILFLNKVDLFHAKLPKSPLANYFPDYTGGNDVNRAAKYLLWRFNQVNRAHLNLYPHLTQATDTNNIRLVFTAVKETILQNALKDSGVL</sequence>
<dbReference type="SMART" id="SM00275">
    <property type="entry name" value="G_alpha"/>
    <property type="match status" value="1"/>
</dbReference>
<feature type="binding site" evidence="11">
    <location>
        <position position="51"/>
    </location>
    <ligand>
        <name>Mg(2+)</name>
        <dbReference type="ChEBI" id="CHEBI:18420"/>
    </ligand>
</feature>
<dbReference type="Gene3D" id="3.40.50.300">
    <property type="entry name" value="P-loop containing nucleotide triphosphate hydrolases"/>
    <property type="match status" value="1"/>
</dbReference>
<dbReference type="SUPFAM" id="SSF47895">
    <property type="entry name" value="Transducin (alpha subunit), insertion domain"/>
    <property type="match status" value="1"/>
</dbReference>
<dbReference type="GO" id="GO:0005834">
    <property type="term" value="C:heterotrimeric G-protein complex"/>
    <property type="evidence" value="ECO:0007669"/>
    <property type="project" value="InterPro"/>
</dbReference>
<dbReference type="Pfam" id="PF00503">
    <property type="entry name" value="G-alpha"/>
    <property type="match status" value="1"/>
</dbReference>
<dbReference type="GO" id="GO:0005525">
    <property type="term" value="F:GTP binding"/>
    <property type="evidence" value="ECO:0007669"/>
    <property type="project" value="UniProtKB-KW"/>
</dbReference>
<reference evidence="14" key="2">
    <citation type="submission" date="2020-04" db="EMBL/GenBank/DDBJ databases">
        <authorList>
            <consortium name="NCBI Genome Project"/>
        </authorList>
    </citation>
    <scope>NUCLEOTIDE SEQUENCE</scope>
    <source>
        <strain evidence="14">CBS 342.82</strain>
    </source>
</reference>
<keyword evidence="8" id="KW-0807">Transducer</keyword>
<dbReference type="GO" id="GO:0001664">
    <property type="term" value="F:G protein-coupled receptor binding"/>
    <property type="evidence" value="ECO:0007669"/>
    <property type="project" value="InterPro"/>
</dbReference>
<dbReference type="GO" id="GO:0005737">
    <property type="term" value="C:cytoplasm"/>
    <property type="evidence" value="ECO:0007669"/>
    <property type="project" value="TreeGrafter"/>
</dbReference>
<dbReference type="GeneID" id="54356819"/>
<dbReference type="GO" id="GO:0031683">
    <property type="term" value="F:G-protein beta/gamma-subunit complex binding"/>
    <property type="evidence" value="ECO:0007669"/>
    <property type="project" value="InterPro"/>
</dbReference>
<reference evidence="14" key="1">
    <citation type="submission" date="2020-01" db="EMBL/GenBank/DDBJ databases">
        <authorList>
            <consortium name="DOE Joint Genome Institute"/>
            <person name="Haridas S."/>
            <person name="Albert R."/>
            <person name="Binder M."/>
            <person name="Bloem J."/>
            <person name="Labutti K."/>
            <person name="Salamov A."/>
            <person name="Andreopoulos B."/>
            <person name="Baker S.E."/>
            <person name="Barry K."/>
            <person name="Bills G."/>
            <person name="Bluhm B.H."/>
            <person name="Cannon C."/>
            <person name="Castanera R."/>
            <person name="Culley D.E."/>
            <person name="Daum C."/>
            <person name="Ezra D."/>
            <person name="Gonzalez J.B."/>
            <person name="Henrissat B."/>
            <person name="Kuo A."/>
            <person name="Liang C."/>
            <person name="Lipzen A."/>
            <person name="Lutzoni F."/>
            <person name="Magnuson J."/>
            <person name="Mondo S."/>
            <person name="Nolan M."/>
            <person name="Ohm R."/>
            <person name="Pangilinan J."/>
            <person name="Park H.-J."/>
            <person name="Ramirez L."/>
            <person name="Alfaro M."/>
            <person name="Sun H."/>
            <person name="Tritt A."/>
            <person name="Yoshinaga Y."/>
            <person name="Zwiers L.-H."/>
            <person name="Turgeon B.G."/>
            <person name="Goodwin S.B."/>
            <person name="Spatafora J.W."/>
            <person name="Crous P.W."/>
            <person name="Grigoriev I.V."/>
        </authorList>
    </citation>
    <scope>NUCLEOTIDE SEQUENCE</scope>
    <source>
        <strain evidence="14">CBS 342.82</strain>
    </source>
</reference>
<feature type="binding site" evidence="10">
    <location>
        <begin position="155"/>
        <end position="156"/>
    </location>
    <ligand>
        <name>GTP</name>
        <dbReference type="ChEBI" id="CHEBI:37565"/>
    </ligand>
</feature>